<dbReference type="CDD" id="cd20558">
    <property type="entry name" value="CYCLIN_ScPCL7-like"/>
    <property type="match status" value="1"/>
</dbReference>
<feature type="non-terminal residue" evidence="2">
    <location>
        <position position="1"/>
    </location>
</feature>
<dbReference type="GO" id="GO:0000307">
    <property type="term" value="C:cyclin-dependent protein kinase holoenzyme complex"/>
    <property type="evidence" value="ECO:0007669"/>
    <property type="project" value="TreeGrafter"/>
</dbReference>
<evidence type="ECO:0000313" key="3">
    <source>
        <dbReference type="Proteomes" id="UP000182658"/>
    </source>
</evidence>
<dbReference type="OrthoDB" id="5304883at2759"/>
<dbReference type="PANTHER" id="PTHR15615">
    <property type="match status" value="1"/>
</dbReference>
<dbReference type="Proteomes" id="UP000182658">
    <property type="component" value="Unassembled WGS sequence"/>
</dbReference>
<dbReference type="AlphaFoldDB" id="A0A1J7J0F8"/>
<reference evidence="2 3" key="1">
    <citation type="submission" date="2016-10" db="EMBL/GenBank/DDBJ databases">
        <title>Draft genome sequence of Coniochaeta ligniaria NRRL30616, a lignocellulolytic fungus for bioabatement of inhibitors in plant biomass hydrolysates.</title>
        <authorList>
            <consortium name="DOE Joint Genome Institute"/>
            <person name="Jimenez D.J."/>
            <person name="Hector R.E."/>
            <person name="Riley R."/>
            <person name="Sun H."/>
            <person name="Grigoriev I.V."/>
            <person name="Van Elsas J.D."/>
            <person name="Nichols N.N."/>
        </authorList>
    </citation>
    <scope>NUCLEOTIDE SEQUENCE [LARGE SCALE GENOMIC DNA]</scope>
    <source>
        <strain evidence="2 3">NRRL 30616</strain>
    </source>
</reference>
<dbReference type="GO" id="GO:0005634">
    <property type="term" value="C:nucleus"/>
    <property type="evidence" value="ECO:0007669"/>
    <property type="project" value="TreeGrafter"/>
</dbReference>
<feature type="region of interest" description="Disordered" evidence="1">
    <location>
        <begin position="17"/>
        <end position="39"/>
    </location>
</feature>
<dbReference type="InParanoid" id="A0A1J7J0F8"/>
<protein>
    <submittedName>
        <fullName evidence="2">Cyclin-domain-containing protein</fullName>
    </submittedName>
</protein>
<keyword evidence="3" id="KW-1185">Reference proteome</keyword>
<dbReference type="STRING" id="1408157.A0A1J7J0F8"/>
<organism evidence="2 3">
    <name type="scientific">Coniochaeta ligniaria NRRL 30616</name>
    <dbReference type="NCBI Taxonomy" id="1408157"/>
    <lineage>
        <taxon>Eukaryota</taxon>
        <taxon>Fungi</taxon>
        <taxon>Dikarya</taxon>
        <taxon>Ascomycota</taxon>
        <taxon>Pezizomycotina</taxon>
        <taxon>Sordariomycetes</taxon>
        <taxon>Sordariomycetidae</taxon>
        <taxon>Coniochaetales</taxon>
        <taxon>Coniochaetaceae</taxon>
        <taxon>Coniochaeta</taxon>
    </lineage>
</organism>
<dbReference type="Pfam" id="PF08613">
    <property type="entry name" value="Cyclin"/>
    <property type="match status" value="1"/>
</dbReference>
<dbReference type="InterPro" id="IPR013922">
    <property type="entry name" value="Cyclin_PHO80-like"/>
</dbReference>
<evidence type="ECO:0000256" key="1">
    <source>
        <dbReference type="SAM" id="MobiDB-lite"/>
    </source>
</evidence>
<dbReference type="EMBL" id="KV875094">
    <property type="protein sequence ID" value="OIW32883.1"/>
    <property type="molecule type" value="Genomic_DNA"/>
</dbReference>
<name>A0A1J7J0F8_9PEZI</name>
<evidence type="ECO:0000313" key="2">
    <source>
        <dbReference type="EMBL" id="OIW32883.1"/>
    </source>
</evidence>
<dbReference type="Gene3D" id="1.10.472.10">
    <property type="entry name" value="Cyclin-like"/>
    <property type="match status" value="1"/>
</dbReference>
<dbReference type="GO" id="GO:0019901">
    <property type="term" value="F:protein kinase binding"/>
    <property type="evidence" value="ECO:0007669"/>
    <property type="project" value="InterPro"/>
</dbReference>
<feature type="non-terminal residue" evidence="2">
    <location>
        <position position="295"/>
    </location>
</feature>
<sequence>PPPTPSADPALAAILSRNNRPPFSDDAASRPPDGSLSDDICEVPAGAVLELLSQNMEALVRVTGDVPPTPPPTSPTVPHMRGMQAEKENIVRSHSEKNLAMLAAQAAAAEARSGPLASIPIQGARELDGVDGVRLRSHGSAGSPLSTSTAAPRQPYIIHGENAQPLNTQHAAMTRKFYSKRPPPISITAYLARIHQYCPMSTAVYLATALYIQRLAVKEKAIAVTGRNVHRLLLAGLRVAMKALEDTSYSMSKMAKVGGVSEVELARLEINFCFLTGFELVCGPVELQEQWDNLR</sequence>
<proteinExistence type="predicted"/>
<dbReference type="PANTHER" id="PTHR15615:SF32">
    <property type="entry name" value="PROTEIN KINASE COMPLEX COMPONENT, PUTATIVE (AFU_ORTHOLOGUE AFUA_2G07660)-RELATED"/>
    <property type="match status" value="1"/>
</dbReference>
<dbReference type="GO" id="GO:0016538">
    <property type="term" value="F:cyclin-dependent protein serine/threonine kinase regulator activity"/>
    <property type="evidence" value="ECO:0007669"/>
    <property type="project" value="TreeGrafter"/>
</dbReference>
<gene>
    <name evidence="2" type="ORF">CONLIGDRAFT_553609</name>
</gene>
<accession>A0A1J7J0F8</accession>